<dbReference type="EMBL" id="JAFNEN010000101">
    <property type="protein sequence ID" value="KAG8194646.1"/>
    <property type="molecule type" value="Genomic_DNA"/>
</dbReference>
<accession>A0AAV6VEP3</accession>
<gene>
    <name evidence="2" type="ORF">JTE90_003119</name>
</gene>
<dbReference type="PANTHER" id="PTHR14352">
    <property type="entry name" value="HAUS AUGMIN-LIKE COMPLEX SUBUNIT 7"/>
    <property type="match status" value="1"/>
</dbReference>
<dbReference type="GO" id="GO:0051225">
    <property type="term" value="P:spindle assembly"/>
    <property type="evidence" value="ECO:0007669"/>
    <property type="project" value="TreeGrafter"/>
</dbReference>
<dbReference type="AlphaFoldDB" id="A0AAV6VEP3"/>
<evidence type="ECO:0000313" key="2">
    <source>
        <dbReference type="EMBL" id="KAG8194646.1"/>
    </source>
</evidence>
<protein>
    <recommendedName>
        <fullName evidence="4">HAUS augmin-like complex subunit 6 N-terminal domain-containing protein</fullName>
    </recommendedName>
</protein>
<evidence type="ECO:0008006" key="4">
    <source>
        <dbReference type="Google" id="ProtNLM"/>
    </source>
</evidence>
<dbReference type="GO" id="GO:0051011">
    <property type="term" value="F:microtubule minus-end binding"/>
    <property type="evidence" value="ECO:0007669"/>
    <property type="project" value="TreeGrafter"/>
</dbReference>
<feature type="compositionally biased region" description="Polar residues" evidence="1">
    <location>
        <begin position="14"/>
        <end position="31"/>
    </location>
</feature>
<name>A0AAV6VEP3_9ARAC</name>
<evidence type="ECO:0000256" key="1">
    <source>
        <dbReference type="SAM" id="MobiDB-lite"/>
    </source>
</evidence>
<dbReference type="Proteomes" id="UP000827092">
    <property type="component" value="Unassembled WGS sequence"/>
</dbReference>
<dbReference type="GO" id="GO:0070652">
    <property type="term" value="C:HAUS complex"/>
    <property type="evidence" value="ECO:0007669"/>
    <property type="project" value="TreeGrafter"/>
</dbReference>
<dbReference type="PANTHER" id="PTHR14352:SF2">
    <property type="entry name" value="HAUS AUGMIN-LIKE COMPLEX SUBUNIT 7"/>
    <property type="match status" value="1"/>
</dbReference>
<feature type="region of interest" description="Disordered" evidence="1">
    <location>
        <begin position="1"/>
        <end position="35"/>
    </location>
</feature>
<evidence type="ECO:0000313" key="3">
    <source>
        <dbReference type="Proteomes" id="UP000827092"/>
    </source>
</evidence>
<comment type="caution">
    <text evidence="2">The sequence shown here is derived from an EMBL/GenBank/DDBJ whole genome shotgun (WGS) entry which is preliminary data.</text>
</comment>
<proteinExistence type="predicted"/>
<dbReference type="GO" id="GO:0031023">
    <property type="term" value="P:microtubule organizing center organization"/>
    <property type="evidence" value="ECO:0007669"/>
    <property type="project" value="TreeGrafter"/>
</dbReference>
<reference evidence="2 3" key="1">
    <citation type="journal article" date="2022" name="Nat. Ecol. Evol.">
        <title>A masculinizing supergene underlies an exaggerated male reproductive morph in a spider.</title>
        <authorList>
            <person name="Hendrickx F."/>
            <person name="De Corte Z."/>
            <person name="Sonet G."/>
            <person name="Van Belleghem S.M."/>
            <person name="Kostlbacher S."/>
            <person name="Vangestel C."/>
        </authorList>
    </citation>
    <scope>NUCLEOTIDE SEQUENCE [LARGE SCALE GENOMIC DNA]</scope>
    <source>
        <strain evidence="2">W744_W776</strain>
    </source>
</reference>
<keyword evidence="3" id="KW-1185">Reference proteome</keyword>
<sequence length="384" mass="43697">MEDWKNQTCKKSKIVQSTPKESSKSGNSGDYTSKKKIEPSDQLKVINIMQKLKCLECPLISNKEDACIEEILFKQNFDRYILMEWIFSKLEFSTSKKLEFSVLEEDEFQNSSEVKIKNLLGVISSFGICSKDRSDIIEGLAPFKDQLKFWKLLVDILWKKGSRSFNQSESLSSSSSSKGSTSIVDQYELQRKYISKLCETVNFGHLFKEKVDLFPTYLLEESKNITSKSPVKIENLQNLKAVAEKNYANRDLNNLSKLNLLEENEVEVSCNESGSDDEELDELEYEISSALSDLQLHSNDGFDDAYNNLKLYLSVPTDESIDVGPSFQTANYEVNRLLKLKTALSTLKSSESEIKTLSSDLKDFQVPSHSLSDSLLREFMVALK</sequence>
<dbReference type="InterPro" id="IPR029711">
    <property type="entry name" value="Haus7-like"/>
</dbReference>
<organism evidence="2 3">
    <name type="scientific">Oedothorax gibbosus</name>
    <dbReference type="NCBI Taxonomy" id="931172"/>
    <lineage>
        <taxon>Eukaryota</taxon>
        <taxon>Metazoa</taxon>
        <taxon>Ecdysozoa</taxon>
        <taxon>Arthropoda</taxon>
        <taxon>Chelicerata</taxon>
        <taxon>Arachnida</taxon>
        <taxon>Araneae</taxon>
        <taxon>Araneomorphae</taxon>
        <taxon>Entelegynae</taxon>
        <taxon>Araneoidea</taxon>
        <taxon>Linyphiidae</taxon>
        <taxon>Erigoninae</taxon>
        <taxon>Oedothorax</taxon>
    </lineage>
</organism>